<dbReference type="AlphaFoldDB" id="A0A0F9FKW7"/>
<evidence type="ECO:0000313" key="2">
    <source>
        <dbReference type="EMBL" id="KKL86923.1"/>
    </source>
</evidence>
<proteinExistence type="predicted"/>
<keyword evidence="1" id="KW-0472">Membrane</keyword>
<keyword evidence="1" id="KW-1133">Transmembrane helix</keyword>
<feature type="transmembrane region" description="Helical" evidence="1">
    <location>
        <begin position="21"/>
        <end position="46"/>
    </location>
</feature>
<keyword evidence="1" id="KW-0812">Transmembrane</keyword>
<comment type="caution">
    <text evidence="2">The sequence shown here is derived from an EMBL/GenBank/DDBJ whole genome shotgun (WGS) entry which is preliminary data.</text>
</comment>
<name>A0A0F9FKW7_9ZZZZ</name>
<reference evidence="2" key="1">
    <citation type="journal article" date="2015" name="Nature">
        <title>Complex archaea that bridge the gap between prokaryotes and eukaryotes.</title>
        <authorList>
            <person name="Spang A."/>
            <person name="Saw J.H."/>
            <person name="Jorgensen S.L."/>
            <person name="Zaremba-Niedzwiedzka K."/>
            <person name="Martijn J."/>
            <person name="Lind A.E."/>
            <person name="van Eijk R."/>
            <person name="Schleper C."/>
            <person name="Guy L."/>
            <person name="Ettema T.J."/>
        </authorList>
    </citation>
    <scope>NUCLEOTIDE SEQUENCE</scope>
</reference>
<gene>
    <name evidence="2" type="ORF">LCGC14_1939880</name>
</gene>
<accession>A0A0F9FKW7</accession>
<organism evidence="2">
    <name type="scientific">marine sediment metagenome</name>
    <dbReference type="NCBI Taxonomy" id="412755"/>
    <lineage>
        <taxon>unclassified sequences</taxon>
        <taxon>metagenomes</taxon>
        <taxon>ecological metagenomes</taxon>
    </lineage>
</organism>
<evidence type="ECO:0000256" key="1">
    <source>
        <dbReference type="SAM" id="Phobius"/>
    </source>
</evidence>
<protein>
    <submittedName>
        <fullName evidence="2">Uncharacterized protein</fullName>
    </submittedName>
</protein>
<dbReference type="EMBL" id="LAZR01020976">
    <property type="protein sequence ID" value="KKL86923.1"/>
    <property type="molecule type" value="Genomic_DNA"/>
</dbReference>
<sequence length="63" mass="7284">MKFPPLIINRFKQFSAIFVGILSIYIVVAVPLWVYAIVCFVFLWILDIVWEMIDGFAEEEDGG</sequence>